<sequence length="1057" mass="118432">MDLIKQQNLKDDVDTFIGELSQTQGWSNTPILSLNKHQWDEKFELNNGNARFFRITELSAEEEAILRQDLENVIACLDCPDYCWIYYISGTSEGIELYLGVVNKVQKSGVHEYSELLTSQLEGNLTGVQLEKVSSEDLSVKIIQPLQESIYFGLLHGVPSRSIDQQSQTGQNITQGIDRLARGLSGEVWQLLLVAEPAQEFEINQQIDELLQLSSDLHPHIKRSQQSGENDSTTTSKTTGRSSSYGLTKNTGTSFSKTDGTGDSRTVSHSKGDNAGGSRTKGENSSYSSSSDTTNWGKNSSKTIADGTSTNESQTVGKNTGKSISKTDSDNSSTSTGTSIGSSKSDTFEYINKKIERVQSHINDKLIERFDLGRSKGMFRTAVYLAAPTPVVYNRLSRAMVSVFQGNQSHFSPLKVTDFSLQKKQVHNLFLVQRLPQSNMSNQLALIHSIPQAKQAFSAATWLNANELSLLAGLPSREVAGIKLRKNVDFAVNPVNPKDGFDLGVVVQHGRKLKDNVVRLDKKLLNQHIFISGVTGAGKTTTCQQILINSGLPFLVIEPAKTEYRSLSKHHPEIEYYTLGNEKVSPFRFNPFELLPNEPLSGHIDMLKATFAAVFPMEASMPYLIEDAIVRSYEQKGWDIHYDENYIYPDPWNCGGQSFPIFSEVLLTLKEVIKSKNFGTDLQQKYEGSLISRLDNLTTGAKGRMLNTRNSIDINEMLDKKVVIELEDLRDEQDKCLMMGLLIGRVAEAVKQRHKKDHSFQHLTLLEEAHRLLSKPQGGEDSSKRLGVELFANLLAEVRKYGEGLIIADQIPNKLTPEVLKNTNTKIIHRLFAADDRHAIGDTIGLDDEQKEFLTLLTAGEAIVYSAGWHEAVRVQVHTPNDTNAPEIDVDIIKQLGQQRIFTQQAKLYPRLSKHYDWNEIGVEVFNQYLVDATRMLNLLIRMGMKADDLDWKARTFEAMQVLAEKYPFVPVKPTVLILFEDIAPISPERIYTRNAQTVKLKAVELFAILWDLVQLNLLESLDAENTLQRILGEENIKASANIWLDIVEMCNNIKSI</sequence>
<proteinExistence type="predicted"/>
<evidence type="ECO:0000313" key="2">
    <source>
        <dbReference type="EMBL" id="RSE18147.1"/>
    </source>
</evidence>
<keyword evidence="2" id="KW-0067">ATP-binding</keyword>
<dbReference type="InterPro" id="IPR051162">
    <property type="entry name" value="T4SS_component"/>
</dbReference>
<dbReference type="RefSeq" id="WP_125274941.1">
    <property type="nucleotide sequence ID" value="NZ_CP140708.1"/>
</dbReference>
<dbReference type="EMBL" id="RHXE01000064">
    <property type="protein sequence ID" value="RSE18147.1"/>
    <property type="molecule type" value="Genomic_DNA"/>
</dbReference>
<feature type="compositionally biased region" description="Low complexity" evidence="1">
    <location>
        <begin position="322"/>
        <end position="343"/>
    </location>
</feature>
<feature type="compositionally biased region" description="Polar residues" evidence="1">
    <location>
        <begin position="245"/>
        <end position="269"/>
    </location>
</feature>
<organism evidence="2 3">
    <name type="scientific">Acinetobacter johnsonii</name>
    <dbReference type="NCBI Taxonomy" id="40214"/>
    <lineage>
        <taxon>Bacteria</taxon>
        <taxon>Pseudomonadati</taxon>
        <taxon>Pseudomonadota</taxon>
        <taxon>Gammaproteobacteria</taxon>
        <taxon>Moraxellales</taxon>
        <taxon>Moraxellaceae</taxon>
        <taxon>Acinetobacter</taxon>
    </lineage>
</organism>
<feature type="compositionally biased region" description="Polar residues" evidence="1">
    <location>
        <begin position="292"/>
        <end position="321"/>
    </location>
</feature>
<reference evidence="2 3" key="1">
    <citation type="submission" date="2018-10" db="EMBL/GenBank/DDBJ databases">
        <title>Transmission dynamics of multidrug resistant bacteria on intensive care unit surfaces.</title>
        <authorList>
            <person name="D'Souza A.W."/>
            <person name="Potter R.F."/>
            <person name="Wallace M."/>
            <person name="Shupe A."/>
            <person name="Patel S."/>
            <person name="Sun S."/>
            <person name="Gul D."/>
            <person name="Kwon J.H."/>
            <person name="Andleeb S."/>
            <person name="Burnham C.-A.D."/>
            <person name="Dantas G."/>
        </authorList>
    </citation>
    <scope>NUCLEOTIDE SEQUENCE [LARGE SCALE GENOMIC DNA]</scope>
    <source>
        <strain evidence="2 3">AJ_385</strain>
    </source>
</reference>
<accession>A0A427UJY1</accession>
<dbReference type="PANTHER" id="PTHR30121:SF11">
    <property type="entry name" value="AAA+ ATPASE DOMAIN-CONTAINING PROTEIN"/>
    <property type="match status" value="1"/>
</dbReference>
<evidence type="ECO:0000256" key="1">
    <source>
        <dbReference type="SAM" id="MobiDB-lite"/>
    </source>
</evidence>
<protein>
    <submittedName>
        <fullName evidence="2">ATP-binding protein</fullName>
    </submittedName>
</protein>
<dbReference type="PANTHER" id="PTHR30121">
    <property type="entry name" value="UNCHARACTERIZED PROTEIN YJGR-RELATED"/>
    <property type="match status" value="1"/>
</dbReference>
<evidence type="ECO:0000313" key="3">
    <source>
        <dbReference type="Proteomes" id="UP000277537"/>
    </source>
</evidence>
<dbReference type="Gene3D" id="3.40.50.300">
    <property type="entry name" value="P-loop containing nucleotide triphosphate hydrolases"/>
    <property type="match status" value="2"/>
</dbReference>
<comment type="caution">
    <text evidence="2">The sequence shown here is derived from an EMBL/GenBank/DDBJ whole genome shotgun (WGS) entry which is preliminary data.</text>
</comment>
<dbReference type="SUPFAM" id="SSF52540">
    <property type="entry name" value="P-loop containing nucleoside triphosphate hydrolases"/>
    <property type="match status" value="1"/>
</dbReference>
<feature type="region of interest" description="Disordered" evidence="1">
    <location>
        <begin position="221"/>
        <end position="343"/>
    </location>
</feature>
<dbReference type="InterPro" id="IPR027417">
    <property type="entry name" value="P-loop_NTPase"/>
</dbReference>
<name>A0A427UJY1_ACIJO</name>
<gene>
    <name evidence="2" type="ORF">EGT73_16635</name>
</gene>
<keyword evidence="2" id="KW-0547">Nucleotide-binding</keyword>
<dbReference type="Proteomes" id="UP000277537">
    <property type="component" value="Unassembled WGS sequence"/>
</dbReference>
<dbReference type="AlphaFoldDB" id="A0A427UJY1"/>
<dbReference type="GO" id="GO:0005524">
    <property type="term" value="F:ATP binding"/>
    <property type="evidence" value="ECO:0007669"/>
    <property type="project" value="UniProtKB-KW"/>
</dbReference>
<feature type="compositionally biased region" description="Low complexity" evidence="1">
    <location>
        <begin position="232"/>
        <end position="244"/>
    </location>
</feature>